<dbReference type="Gene3D" id="2.120.10.80">
    <property type="entry name" value="Kelch-type beta propeller"/>
    <property type="match status" value="1"/>
</dbReference>
<dbReference type="InterPro" id="IPR014352">
    <property type="entry name" value="FERM/acyl-CoA-bd_prot_sf"/>
</dbReference>
<dbReference type="PROSITE" id="PS51228">
    <property type="entry name" value="ACB_2"/>
    <property type="match status" value="1"/>
</dbReference>
<dbReference type="InterPro" id="IPR000582">
    <property type="entry name" value="Acyl-CoA-binding_protein"/>
</dbReference>
<dbReference type="GO" id="GO:0006631">
    <property type="term" value="P:fatty acid metabolic process"/>
    <property type="evidence" value="ECO:0007669"/>
    <property type="project" value="TreeGrafter"/>
</dbReference>
<proteinExistence type="inferred from homology"/>
<feature type="domain" description="ACB" evidence="3">
    <location>
        <begin position="6"/>
        <end position="101"/>
    </location>
</feature>
<dbReference type="InterPro" id="IPR035984">
    <property type="entry name" value="Acyl-CoA-binding_sf"/>
</dbReference>
<comment type="caution">
    <text evidence="4">The sequence shown here is derived from an EMBL/GenBank/DDBJ whole genome shotgun (WGS) entry which is preliminary data.</text>
</comment>
<dbReference type="Proteomes" id="UP000712600">
    <property type="component" value="Unassembled WGS sequence"/>
</dbReference>
<accession>A0A8S9QLY1</accession>
<name>A0A8S9QLY1_BRACR</name>
<evidence type="ECO:0000256" key="2">
    <source>
        <dbReference type="ARBA" id="ARBA00023121"/>
    </source>
</evidence>
<comment type="similarity">
    <text evidence="1">Belongs to the ACBP family.</text>
</comment>
<evidence type="ECO:0000259" key="3">
    <source>
        <dbReference type="PROSITE" id="PS51228"/>
    </source>
</evidence>
<dbReference type="GO" id="GO:0000062">
    <property type="term" value="F:fatty-acyl-CoA binding"/>
    <property type="evidence" value="ECO:0007669"/>
    <property type="project" value="InterPro"/>
</dbReference>
<dbReference type="PANTHER" id="PTHR23310">
    <property type="entry name" value="ACYL-COA-BINDING PROTEIN, ACBP"/>
    <property type="match status" value="1"/>
</dbReference>
<evidence type="ECO:0000313" key="4">
    <source>
        <dbReference type="EMBL" id="KAF3541701.1"/>
    </source>
</evidence>
<sequence>MATLAYPDRFYAAASYLGLDGSVPSSVKQLSSKFSNDAALLLYALHQQATVGPCNTPKPSAWNPAEQSKWKSWQGLGTMPSIEAMRHFVKILEEGDPSWYPNPPNSVPDPAIDVQISSTKAEPSVENGGSFGETMTTATEDGRLMETQDKDVVLENPNTISVYNQWTAPLTSGHPPKARYEHGAAVIQDKMYMYGGNHNGRYLGDLHVSNL</sequence>
<dbReference type="SUPFAM" id="SSF117281">
    <property type="entry name" value="Kelch motif"/>
    <property type="match status" value="1"/>
</dbReference>
<keyword evidence="2" id="KW-0446">Lipid-binding</keyword>
<gene>
    <name evidence="4" type="ORF">F2Q69_00024894</name>
</gene>
<organism evidence="4 5">
    <name type="scientific">Brassica cretica</name>
    <name type="common">Mustard</name>
    <dbReference type="NCBI Taxonomy" id="69181"/>
    <lineage>
        <taxon>Eukaryota</taxon>
        <taxon>Viridiplantae</taxon>
        <taxon>Streptophyta</taxon>
        <taxon>Embryophyta</taxon>
        <taxon>Tracheophyta</taxon>
        <taxon>Spermatophyta</taxon>
        <taxon>Magnoliopsida</taxon>
        <taxon>eudicotyledons</taxon>
        <taxon>Gunneridae</taxon>
        <taxon>Pentapetalae</taxon>
        <taxon>rosids</taxon>
        <taxon>malvids</taxon>
        <taxon>Brassicales</taxon>
        <taxon>Brassicaceae</taxon>
        <taxon>Brassiceae</taxon>
        <taxon>Brassica</taxon>
    </lineage>
</organism>
<dbReference type="GO" id="GO:0005737">
    <property type="term" value="C:cytoplasm"/>
    <property type="evidence" value="ECO:0007669"/>
    <property type="project" value="TreeGrafter"/>
</dbReference>
<dbReference type="InterPro" id="IPR015915">
    <property type="entry name" value="Kelch-typ_b-propeller"/>
</dbReference>
<dbReference type="AlphaFoldDB" id="A0A8S9QLY1"/>
<dbReference type="SUPFAM" id="SSF47027">
    <property type="entry name" value="Acyl-CoA binding protein"/>
    <property type="match status" value="1"/>
</dbReference>
<dbReference type="PANTHER" id="PTHR23310:SF77">
    <property type="entry name" value="LD25952P"/>
    <property type="match status" value="1"/>
</dbReference>
<dbReference type="EMBL" id="QGKX02001290">
    <property type="protein sequence ID" value="KAF3541701.1"/>
    <property type="molecule type" value="Genomic_DNA"/>
</dbReference>
<dbReference type="Pfam" id="PF00887">
    <property type="entry name" value="ACBP"/>
    <property type="match status" value="1"/>
</dbReference>
<evidence type="ECO:0000313" key="5">
    <source>
        <dbReference type="Proteomes" id="UP000712600"/>
    </source>
</evidence>
<evidence type="ECO:0000256" key="1">
    <source>
        <dbReference type="ARBA" id="ARBA00005567"/>
    </source>
</evidence>
<protein>
    <recommendedName>
        <fullName evidence="3">ACB domain-containing protein</fullName>
    </recommendedName>
</protein>
<reference evidence="4" key="1">
    <citation type="submission" date="2019-12" db="EMBL/GenBank/DDBJ databases">
        <title>Genome sequencing and annotation of Brassica cretica.</title>
        <authorList>
            <person name="Studholme D.J."/>
            <person name="Sarris P."/>
        </authorList>
    </citation>
    <scope>NUCLEOTIDE SEQUENCE</scope>
    <source>
        <strain evidence="4">PFS-109/04</strain>
        <tissue evidence="4">Leaf</tissue>
    </source>
</reference>
<dbReference type="Gene3D" id="1.20.80.10">
    <property type="match status" value="1"/>
</dbReference>